<dbReference type="AlphaFoldDB" id="H5V1X0"/>
<organism evidence="1 2">
    <name type="scientific">Atlantibacter hermannii NBRC 105704</name>
    <dbReference type="NCBI Taxonomy" id="1115512"/>
    <lineage>
        <taxon>Bacteria</taxon>
        <taxon>Pseudomonadati</taxon>
        <taxon>Pseudomonadota</taxon>
        <taxon>Gammaproteobacteria</taxon>
        <taxon>Enterobacterales</taxon>
        <taxon>Enterobacteriaceae</taxon>
        <taxon>Atlantibacter</taxon>
    </lineage>
</organism>
<protein>
    <submittedName>
        <fullName evidence="1">Uncharacterized protein</fullName>
    </submittedName>
</protein>
<dbReference type="EMBL" id="BAFF01000004">
    <property type="protein sequence ID" value="GAB51978.1"/>
    <property type="molecule type" value="Genomic_DNA"/>
</dbReference>
<name>H5V1X0_ATLHE</name>
<evidence type="ECO:0000313" key="1">
    <source>
        <dbReference type="EMBL" id="GAB51978.1"/>
    </source>
</evidence>
<keyword evidence="2" id="KW-1185">Reference proteome</keyword>
<dbReference type="Proteomes" id="UP000010297">
    <property type="component" value="Unassembled WGS sequence"/>
</dbReference>
<proteinExistence type="predicted"/>
<gene>
    <name evidence="1" type="ORF">EH105704_04_02210</name>
</gene>
<sequence>MLPGKDSAPKRWYSVQYKIVNIENISLLKILLMEETGFVKSDHEMSMKGFDDVWTDFKKLSANSINFQ</sequence>
<comment type="caution">
    <text evidence="1">The sequence shown here is derived from an EMBL/GenBank/DDBJ whole genome shotgun (WGS) entry which is preliminary data.</text>
</comment>
<evidence type="ECO:0000313" key="2">
    <source>
        <dbReference type="Proteomes" id="UP000010297"/>
    </source>
</evidence>
<accession>H5V1X0</accession>
<reference evidence="1 2" key="1">
    <citation type="submission" date="2012-02" db="EMBL/GenBank/DDBJ databases">
        <title>Whole genome shotgun sequence of Escherichia hermannii NBRC 105704.</title>
        <authorList>
            <person name="Yoshida I."/>
            <person name="Hosoyama A."/>
            <person name="Tsuchikane K."/>
            <person name="Katsumata H."/>
            <person name="Yamazaki S."/>
            <person name="Fujita N."/>
        </authorList>
    </citation>
    <scope>NUCLEOTIDE SEQUENCE [LARGE SCALE GENOMIC DNA]</scope>
    <source>
        <strain evidence="1 2">NBRC 105704</strain>
    </source>
</reference>